<organism evidence="5 6">
    <name type="scientific">Imshaugia aleurites</name>
    <dbReference type="NCBI Taxonomy" id="172621"/>
    <lineage>
        <taxon>Eukaryota</taxon>
        <taxon>Fungi</taxon>
        <taxon>Dikarya</taxon>
        <taxon>Ascomycota</taxon>
        <taxon>Pezizomycotina</taxon>
        <taxon>Lecanoromycetes</taxon>
        <taxon>OSLEUM clade</taxon>
        <taxon>Lecanoromycetidae</taxon>
        <taxon>Lecanorales</taxon>
        <taxon>Lecanorineae</taxon>
        <taxon>Parmeliaceae</taxon>
        <taxon>Imshaugia</taxon>
    </lineage>
</organism>
<evidence type="ECO:0000256" key="4">
    <source>
        <dbReference type="SAM" id="MobiDB-lite"/>
    </source>
</evidence>
<protein>
    <recommendedName>
        <fullName evidence="7">Zn(2)-C6 fungal-type domain-containing protein</fullName>
    </recommendedName>
</protein>
<dbReference type="InterPro" id="IPR036864">
    <property type="entry name" value="Zn2-C6_fun-type_DNA-bd_sf"/>
</dbReference>
<evidence type="ECO:0000313" key="6">
    <source>
        <dbReference type="Proteomes" id="UP000664534"/>
    </source>
</evidence>
<evidence type="ECO:0000256" key="3">
    <source>
        <dbReference type="ARBA" id="ARBA00023242"/>
    </source>
</evidence>
<evidence type="ECO:0008006" key="7">
    <source>
        <dbReference type="Google" id="ProtNLM"/>
    </source>
</evidence>
<dbReference type="GO" id="GO:0000981">
    <property type="term" value="F:DNA-binding transcription factor activity, RNA polymerase II-specific"/>
    <property type="evidence" value="ECO:0007669"/>
    <property type="project" value="InterPro"/>
</dbReference>
<evidence type="ECO:0000256" key="2">
    <source>
        <dbReference type="ARBA" id="ARBA00023163"/>
    </source>
</evidence>
<evidence type="ECO:0000313" key="5">
    <source>
        <dbReference type="EMBL" id="CAF9938543.1"/>
    </source>
</evidence>
<proteinExistence type="predicted"/>
<dbReference type="EMBL" id="CAJPDT010000109">
    <property type="protein sequence ID" value="CAF9938543.1"/>
    <property type="molecule type" value="Genomic_DNA"/>
</dbReference>
<dbReference type="PANTHER" id="PTHR47840">
    <property type="entry name" value="ZN(II)2CYS6 TRANSCRIPTION FACTOR (EUROFUNG)-RELATED"/>
    <property type="match status" value="1"/>
</dbReference>
<sequence>MAQESSTKSVRKGTTSCIEYRHRKIRCIWPSEGAETCQSCLARGRKCEMQVQMMSTSDAVTLTSRARIQHLESDVSSLWTVVRNLETKLGCVPTEAATRPQPQPQMENARGPQDKLSDDDADSHASDLSPTNPPTHLLQLFDNGLLGSDGNASATPSRHAASLHKAQGSSALRGLMPSRENMLTITAHASSWLSLYFALFPVINLPRTSDEMLSQYDKLQDPNADPVAVAALLLSVAITVQQAPDDNADRAATSIKDASSFIKDVSDCVERIVVSDDALAGTLEGIETTLLFLRL</sequence>
<dbReference type="Gene3D" id="4.10.240.10">
    <property type="entry name" value="Zn(2)-C6 fungal-type DNA-binding domain"/>
    <property type="match status" value="1"/>
</dbReference>
<comment type="caution">
    <text evidence="5">The sequence shown here is derived from an EMBL/GenBank/DDBJ whole genome shotgun (WGS) entry which is preliminary data.</text>
</comment>
<feature type="compositionally biased region" description="Basic and acidic residues" evidence="4">
    <location>
        <begin position="112"/>
        <end position="125"/>
    </location>
</feature>
<dbReference type="InterPro" id="IPR001138">
    <property type="entry name" value="Zn2Cys6_DnaBD"/>
</dbReference>
<feature type="region of interest" description="Disordered" evidence="4">
    <location>
        <begin position="93"/>
        <end position="134"/>
    </location>
</feature>
<dbReference type="PANTHER" id="PTHR47840:SF1">
    <property type="entry name" value="ZN(II)2CYS6 TRANSCRIPTION FACTOR (EUROFUNG)"/>
    <property type="match status" value="1"/>
</dbReference>
<gene>
    <name evidence="5" type="ORF">IMSHALPRED_000840</name>
</gene>
<name>A0A8H3J0R3_9LECA</name>
<keyword evidence="2" id="KW-0804">Transcription</keyword>
<reference evidence="5" key="1">
    <citation type="submission" date="2021-03" db="EMBL/GenBank/DDBJ databases">
        <authorList>
            <person name="Tagirdzhanova G."/>
        </authorList>
    </citation>
    <scope>NUCLEOTIDE SEQUENCE</scope>
</reference>
<dbReference type="OrthoDB" id="5392779at2759"/>
<dbReference type="AlphaFoldDB" id="A0A8H3J0R3"/>
<keyword evidence="1" id="KW-0805">Transcription regulation</keyword>
<dbReference type="Proteomes" id="UP000664534">
    <property type="component" value="Unassembled WGS sequence"/>
</dbReference>
<dbReference type="CDD" id="cd00067">
    <property type="entry name" value="GAL4"/>
    <property type="match status" value="1"/>
</dbReference>
<accession>A0A8H3J0R3</accession>
<keyword evidence="6" id="KW-1185">Reference proteome</keyword>
<evidence type="ECO:0000256" key="1">
    <source>
        <dbReference type="ARBA" id="ARBA00023015"/>
    </source>
</evidence>
<dbReference type="GO" id="GO:0008270">
    <property type="term" value="F:zinc ion binding"/>
    <property type="evidence" value="ECO:0007669"/>
    <property type="project" value="InterPro"/>
</dbReference>
<dbReference type="SUPFAM" id="SSF57701">
    <property type="entry name" value="Zn2/Cys6 DNA-binding domain"/>
    <property type="match status" value="1"/>
</dbReference>
<keyword evidence="3" id="KW-0539">Nucleus</keyword>